<feature type="transmembrane region" description="Helical" evidence="14">
    <location>
        <begin position="134"/>
        <end position="154"/>
    </location>
</feature>
<dbReference type="PROSITE" id="PS50109">
    <property type="entry name" value="HIS_KIN"/>
    <property type="match status" value="1"/>
</dbReference>
<feature type="transmembrane region" description="Helical" evidence="14">
    <location>
        <begin position="104"/>
        <end position="122"/>
    </location>
</feature>
<dbReference type="InterPro" id="IPR011620">
    <property type="entry name" value="Sig_transdc_His_kinase_LytS_TM"/>
</dbReference>
<proteinExistence type="predicted"/>
<keyword evidence="12" id="KW-0902">Two-component regulatory system</keyword>
<name>A0A917D1J6_9BACL</name>
<keyword evidence="6" id="KW-0808">Transferase</keyword>
<dbReference type="RefSeq" id="WP_188531298.1">
    <property type="nucleotide sequence ID" value="NZ_BMGR01000007.1"/>
</dbReference>
<dbReference type="EC" id="2.7.13.3" evidence="3"/>
<keyword evidence="13 14" id="KW-0472">Membrane</keyword>
<dbReference type="EMBL" id="BMGR01000007">
    <property type="protein sequence ID" value="GGG06165.1"/>
    <property type="molecule type" value="Genomic_DNA"/>
</dbReference>
<dbReference type="CDD" id="cd00075">
    <property type="entry name" value="HATPase"/>
    <property type="match status" value="1"/>
</dbReference>
<dbReference type="InterPro" id="IPR003661">
    <property type="entry name" value="HisK_dim/P_dom"/>
</dbReference>
<evidence type="ECO:0000256" key="14">
    <source>
        <dbReference type="SAM" id="Phobius"/>
    </source>
</evidence>
<dbReference type="PANTHER" id="PTHR43065:SF46">
    <property type="entry name" value="C4-DICARBOXYLATE TRANSPORT SENSOR PROTEIN DCTB"/>
    <property type="match status" value="1"/>
</dbReference>
<keyword evidence="17" id="KW-1185">Reference proteome</keyword>
<sequence>MNDDLFKDLLINLLFVILPPYLFLLFGNKKNNSSMRAKSIVSGIAGSILVILCMTFPITIIDNHMFDLRQIPLIIGFFYVSRTTGVIIFISLIIARSYWGGEGFYGALFVNSCLIIALFFVRSKFNSLPVHYKFLLTTLLTLFSSILINLYFILVLQSNAAVVLLITSELFVVQSIGLFIIIYSIEKLKRDAIIEMNLHKSEKAKIVSELAAAVSHEIRNPLTVTKGFLQIVTRQPLPEITLEHLRMAQEELIHAENVINDYLTFAKPALDNPTSLHVALEMNKIVKFITPYANMQSVQLNLSYDKELIVTGEPQKFHQCISNLLKNAIEAMPNGGKIDIKMAQADSKMMLIITDTGIGMTPNELQRLGEPYFSTKEKGTGLGMMVVFGIIRSMGGRIHATSEKGKGTTFTIELPLENQQKKNIP</sequence>
<comment type="caution">
    <text evidence="16">The sequence shown here is derived from an EMBL/GenBank/DDBJ whole genome shotgun (WGS) entry which is preliminary data.</text>
</comment>
<evidence type="ECO:0000256" key="5">
    <source>
        <dbReference type="ARBA" id="ARBA00022553"/>
    </source>
</evidence>
<keyword evidence="11 14" id="KW-1133">Transmembrane helix</keyword>
<evidence type="ECO:0000256" key="13">
    <source>
        <dbReference type="ARBA" id="ARBA00023136"/>
    </source>
</evidence>
<keyword evidence="5" id="KW-0597">Phosphoprotein</keyword>
<keyword evidence="10" id="KW-0067">ATP-binding</keyword>
<keyword evidence="9 16" id="KW-0418">Kinase</keyword>
<dbReference type="SMART" id="SM00388">
    <property type="entry name" value="HisKA"/>
    <property type="match status" value="1"/>
</dbReference>
<evidence type="ECO:0000256" key="8">
    <source>
        <dbReference type="ARBA" id="ARBA00022741"/>
    </source>
</evidence>
<reference evidence="16" key="2">
    <citation type="submission" date="2020-09" db="EMBL/GenBank/DDBJ databases">
        <authorList>
            <person name="Sun Q."/>
            <person name="Zhou Y."/>
        </authorList>
    </citation>
    <scope>NUCLEOTIDE SEQUENCE</scope>
    <source>
        <strain evidence="16">CGMCC 1.12987</strain>
    </source>
</reference>
<dbReference type="InterPro" id="IPR005467">
    <property type="entry name" value="His_kinase_dom"/>
</dbReference>
<evidence type="ECO:0000256" key="2">
    <source>
        <dbReference type="ARBA" id="ARBA00004651"/>
    </source>
</evidence>
<dbReference type="SUPFAM" id="SSF55874">
    <property type="entry name" value="ATPase domain of HSP90 chaperone/DNA topoisomerase II/histidine kinase"/>
    <property type="match status" value="1"/>
</dbReference>
<dbReference type="GO" id="GO:0000155">
    <property type="term" value="F:phosphorelay sensor kinase activity"/>
    <property type="evidence" value="ECO:0007669"/>
    <property type="project" value="InterPro"/>
</dbReference>
<evidence type="ECO:0000256" key="7">
    <source>
        <dbReference type="ARBA" id="ARBA00022692"/>
    </source>
</evidence>
<evidence type="ECO:0000256" key="4">
    <source>
        <dbReference type="ARBA" id="ARBA00022475"/>
    </source>
</evidence>
<dbReference type="Gene3D" id="1.10.287.130">
    <property type="match status" value="1"/>
</dbReference>
<dbReference type="GO" id="GO:0071555">
    <property type="term" value="P:cell wall organization"/>
    <property type="evidence" value="ECO:0007669"/>
    <property type="project" value="InterPro"/>
</dbReference>
<evidence type="ECO:0000256" key="11">
    <source>
        <dbReference type="ARBA" id="ARBA00022989"/>
    </source>
</evidence>
<dbReference type="AlphaFoldDB" id="A0A917D1J6"/>
<dbReference type="PANTHER" id="PTHR43065">
    <property type="entry name" value="SENSOR HISTIDINE KINASE"/>
    <property type="match status" value="1"/>
</dbReference>
<feature type="transmembrane region" description="Helical" evidence="14">
    <location>
        <begin position="73"/>
        <end position="98"/>
    </location>
</feature>
<dbReference type="GO" id="GO:0005524">
    <property type="term" value="F:ATP binding"/>
    <property type="evidence" value="ECO:0007669"/>
    <property type="project" value="UniProtKB-KW"/>
</dbReference>
<dbReference type="PRINTS" id="PR00344">
    <property type="entry name" value="BCTRLSENSOR"/>
</dbReference>
<protein>
    <recommendedName>
        <fullName evidence="3">histidine kinase</fullName>
        <ecNumber evidence="3">2.7.13.3</ecNumber>
    </recommendedName>
</protein>
<dbReference type="SMART" id="SM00387">
    <property type="entry name" value="HATPase_c"/>
    <property type="match status" value="1"/>
</dbReference>
<evidence type="ECO:0000313" key="17">
    <source>
        <dbReference type="Proteomes" id="UP000644756"/>
    </source>
</evidence>
<gene>
    <name evidence="16" type="primary">kinB</name>
    <name evidence="16" type="ORF">GCM10010916_23970</name>
</gene>
<comment type="catalytic activity">
    <reaction evidence="1">
        <text>ATP + protein L-histidine = ADP + protein N-phospho-L-histidine.</text>
        <dbReference type="EC" id="2.7.13.3"/>
    </reaction>
</comment>
<feature type="domain" description="Histidine kinase" evidence="15">
    <location>
        <begin position="213"/>
        <end position="418"/>
    </location>
</feature>
<dbReference type="GO" id="GO:0005886">
    <property type="term" value="C:plasma membrane"/>
    <property type="evidence" value="ECO:0007669"/>
    <property type="project" value="UniProtKB-SubCell"/>
</dbReference>
<dbReference type="Proteomes" id="UP000644756">
    <property type="component" value="Unassembled WGS sequence"/>
</dbReference>
<keyword evidence="4" id="KW-1003">Cell membrane</keyword>
<dbReference type="InterPro" id="IPR036890">
    <property type="entry name" value="HATPase_C_sf"/>
</dbReference>
<evidence type="ECO:0000259" key="15">
    <source>
        <dbReference type="PROSITE" id="PS50109"/>
    </source>
</evidence>
<feature type="transmembrane region" description="Helical" evidence="14">
    <location>
        <begin position="9"/>
        <end position="27"/>
    </location>
</feature>
<dbReference type="CDD" id="cd00082">
    <property type="entry name" value="HisKA"/>
    <property type="match status" value="1"/>
</dbReference>
<dbReference type="Pfam" id="PF00512">
    <property type="entry name" value="HisKA"/>
    <property type="match status" value="1"/>
</dbReference>
<comment type="subcellular location">
    <subcellularLocation>
        <location evidence="2">Cell membrane</location>
        <topology evidence="2">Multi-pass membrane protein</topology>
    </subcellularLocation>
</comment>
<dbReference type="Pfam" id="PF02518">
    <property type="entry name" value="HATPase_c"/>
    <property type="match status" value="1"/>
</dbReference>
<dbReference type="InterPro" id="IPR003594">
    <property type="entry name" value="HATPase_dom"/>
</dbReference>
<dbReference type="Pfam" id="PF07694">
    <property type="entry name" value="5TM-5TMR_LYT"/>
    <property type="match status" value="1"/>
</dbReference>
<evidence type="ECO:0000256" key="6">
    <source>
        <dbReference type="ARBA" id="ARBA00022679"/>
    </source>
</evidence>
<accession>A0A917D1J6</accession>
<organism evidence="16 17">
    <name type="scientific">Paenibacillus abyssi</name>
    <dbReference type="NCBI Taxonomy" id="1340531"/>
    <lineage>
        <taxon>Bacteria</taxon>
        <taxon>Bacillati</taxon>
        <taxon>Bacillota</taxon>
        <taxon>Bacilli</taxon>
        <taxon>Bacillales</taxon>
        <taxon>Paenibacillaceae</taxon>
        <taxon>Paenibacillus</taxon>
    </lineage>
</organism>
<evidence type="ECO:0000313" key="16">
    <source>
        <dbReference type="EMBL" id="GGG06165.1"/>
    </source>
</evidence>
<dbReference type="InterPro" id="IPR036097">
    <property type="entry name" value="HisK_dim/P_sf"/>
</dbReference>
<dbReference type="SUPFAM" id="SSF47384">
    <property type="entry name" value="Homodimeric domain of signal transducing histidine kinase"/>
    <property type="match status" value="1"/>
</dbReference>
<evidence type="ECO:0000256" key="1">
    <source>
        <dbReference type="ARBA" id="ARBA00000085"/>
    </source>
</evidence>
<evidence type="ECO:0000256" key="3">
    <source>
        <dbReference type="ARBA" id="ARBA00012438"/>
    </source>
</evidence>
<feature type="transmembrane region" description="Helical" evidence="14">
    <location>
        <begin position="39"/>
        <end position="61"/>
    </location>
</feature>
<keyword evidence="7 14" id="KW-0812">Transmembrane</keyword>
<evidence type="ECO:0000256" key="10">
    <source>
        <dbReference type="ARBA" id="ARBA00022840"/>
    </source>
</evidence>
<reference evidence="16" key="1">
    <citation type="journal article" date="2014" name="Int. J. Syst. Evol. Microbiol.">
        <title>Complete genome sequence of Corynebacterium casei LMG S-19264T (=DSM 44701T), isolated from a smear-ripened cheese.</title>
        <authorList>
            <consortium name="US DOE Joint Genome Institute (JGI-PGF)"/>
            <person name="Walter F."/>
            <person name="Albersmeier A."/>
            <person name="Kalinowski J."/>
            <person name="Ruckert C."/>
        </authorList>
    </citation>
    <scope>NUCLEOTIDE SEQUENCE</scope>
    <source>
        <strain evidence="16">CGMCC 1.12987</strain>
    </source>
</reference>
<dbReference type="Gene3D" id="3.30.565.10">
    <property type="entry name" value="Histidine kinase-like ATPase, C-terminal domain"/>
    <property type="match status" value="1"/>
</dbReference>
<keyword evidence="8" id="KW-0547">Nucleotide-binding</keyword>
<evidence type="ECO:0000256" key="12">
    <source>
        <dbReference type="ARBA" id="ARBA00023012"/>
    </source>
</evidence>
<feature type="transmembrane region" description="Helical" evidence="14">
    <location>
        <begin position="160"/>
        <end position="183"/>
    </location>
</feature>
<evidence type="ECO:0000256" key="9">
    <source>
        <dbReference type="ARBA" id="ARBA00022777"/>
    </source>
</evidence>
<dbReference type="InterPro" id="IPR004358">
    <property type="entry name" value="Sig_transdc_His_kin-like_C"/>
</dbReference>